<keyword evidence="4" id="KW-1185">Reference proteome</keyword>
<keyword evidence="1" id="KW-0560">Oxidoreductase</keyword>
<dbReference type="PANTHER" id="PTHR30466:SF1">
    <property type="entry name" value="FMN REDUCTASE (NADH) RUTF"/>
    <property type="match status" value="1"/>
</dbReference>
<dbReference type="Pfam" id="PF01613">
    <property type="entry name" value="Flavin_Reduct"/>
    <property type="match status" value="1"/>
</dbReference>
<dbReference type="AlphaFoldDB" id="A0A2W2HD91"/>
<evidence type="ECO:0000313" key="3">
    <source>
        <dbReference type="EMBL" id="PZG49785.1"/>
    </source>
</evidence>
<dbReference type="GO" id="GO:0010181">
    <property type="term" value="F:FMN binding"/>
    <property type="evidence" value="ECO:0007669"/>
    <property type="project" value="InterPro"/>
</dbReference>
<gene>
    <name evidence="3" type="ORF">C1I98_11390</name>
</gene>
<dbReference type="InterPro" id="IPR002563">
    <property type="entry name" value="Flavin_Rdtase-like_dom"/>
</dbReference>
<evidence type="ECO:0000313" key="4">
    <source>
        <dbReference type="Proteomes" id="UP000248544"/>
    </source>
</evidence>
<sequence length="176" mass="18854">MVTPHPQGPGTLHRPVTADEHRQAMRHLATGVAVLTTRHDGLPHAMTLNTVLSVSTRPPTLLVSLGTQSRTHGILHSAACYTVNILASDQRHLAERFAAKRPMGMSQFDGVPWEPSPITGNPVLPDGLLAIDCRIGRRIPIADHTLFIGDVLGVTPARTGAAPLVFACGDYEPEGR</sequence>
<dbReference type="GO" id="GO:0042602">
    <property type="term" value="F:riboflavin reductase (NADPH) activity"/>
    <property type="evidence" value="ECO:0007669"/>
    <property type="project" value="TreeGrafter"/>
</dbReference>
<dbReference type="InterPro" id="IPR012349">
    <property type="entry name" value="Split_barrel_FMN-bd"/>
</dbReference>
<comment type="caution">
    <text evidence="3">The sequence shown here is derived from an EMBL/GenBank/DDBJ whole genome shotgun (WGS) entry which is preliminary data.</text>
</comment>
<dbReference type="Gene3D" id="2.30.110.10">
    <property type="entry name" value="Electron Transport, Fmn-binding Protein, Chain A"/>
    <property type="match status" value="1"/>
</dbReference>
<name>A0A2W2HD91_9ACTN</name>
<dbReference type="SMART" id="SM00903">
    <property type="entry name" value="Flavin_Reduct"/>
    <property type="match status" value="1"/>
</dbReference>
<dbReference type="RefSeq" id="WP_111167139.1">
    <property type="nucleotide sequence ID" value="NZ_POUA01000066.1"/>
</dbReference>
<accession>A0A2W2HD91</accession>
<dbReference type="InterPro" id="IPR050268">
    <property type="entry name" value="NADH-dep_flavin_reductase"/>
</dbReference>
<dbReference type="SUPFAM" id="SSF50475">
    <property type="entry name" value="FMN-binding split barrel"/>
    <property type="match status" value="1"/>
</dbReference>
<organism evidence="3 4">
    <name type="scientific">Spongiactinospora gelatinilytica</name>
    <dbReference type="NCBI Taxonomy" id="2666298"/>
    <lineage>
        <taxon>Bacteria</taxon>
        <taxon>Bacillati</taxon>
        <taxon>Actinomycetota</taxon>
        <taxon>Actinomycetes</taxon>
        <taxon>Streptosporangiales</taxon>
        <taxon>Streptosporangiaceae</taxon>
        <taxon>Spongiactinospora</taxon>
    </lineage>
</organism>
<dbReference type="PANTHER" id="PTHR30466">
    <property type="entry name" value="FLAVIN REDUCTASE"/>
    <property type="match status" value="1"/>
</dbReference>
<dbReference type="Proteomes" id="UP000248544">
    <property type="component" value="Unassembled WGS sequence"/>
</dbReference>
<dbReference type="EMBL" id="POUA01000066">
    <property type="protein sequence ID" value="PZG49785.1"/>
    <property type="molecule type" value="Genomic_DNA"/>
</dbReference>
<evidence type="ECO:0000256" key="1">
    <source>
        <dbReference type="ARBA" id="ARBA00023002"/>
    </source>
</evidence>
<evidence type="ECO:0000259" key="2">
    <source>
        <dbReference type="SMART" id="SM00903"/>
    </source>
</evidence>
<feature type="domain" description="Flavin reductase like" evidence="2">
    <location>
        <begin position="25"/>
        <end position="173"/>
    </location>
</feature>
<proteinExistence type="predicted"/>
<reference evidence="3 4" key="1">
    <citation type="submission" date="2018-01" db="EMBL/GenBank/DDBJ databases">
        <title>Draft genome sequence of Sphaerisporangium sp. 7K107.</title>
        <authorList>
            <person name="Sahin N."/>
            <person name="Saygin H."/>
            <person name="Ay H."/>
        </authorList>
    </citation>
    <scope>NUCLEOTIDE SEQUENCE [LARGE SCALE GENOMIC DNA]</scope>
    <source>
        <strain evidence="3 4">7K107</strain>
    </source>
</reference>
<protein>
    <submittedName>
        <fullName evidence="3">Flavin reductase</fullName>
    </submittedName>
</protein>